<dbReference type="EMBL" id="MCBQ01006966">
    <property type="protein sequence ID" value="RKF77757.1"/>
    <property type="molecule type" value="Genomic_DNA"/>
</dbReference>
<proteinExistence type="predicted"/>
<dbReference type="Pfam" id="PF03795">
    <property type="entry name" value="YCII"/>
    <property type="match status" value="1"/>
</dbReference>
<dbReference type="PANTHER" id="PTHR33606">
    <property type="entry name" value="PROTEIN YCII"/>
    <property type="match status" value="1"/>
</dbReference>
<accession>A0A420IT96</accession>
<dbReference type="SUPFAM" id="SSF54909">
    <property type="entry name" value="Dimeric alpha+beta barrel"/>
    <property type="match status" value="1"/>
</dbReference>
<name>A0A420IT96_9PEZI</name>
<dbReference type="AlphaFoldDB" id="A0A420IT96"/>
<sequence length="198" mass="22838">MSPFGMAALPKIRQCRQLSFSSPISAHFYFREKRTLSHRKQFFQSLTTYLATRSIKPYNCRHSCQRAMTTASGKTEWLVILPDRPGKLQDRMNVRARHIEELKGGQNEGFWQMGGAFLEEAPKDGEDLKIHGSIVIAQAHSADEVLERLKKDIYSEQDVWDFEKVSSFLLSRYIHTCVHFAPHVNHSVTESDCTFECR</sequence>
<dbReference type="Gene3D" id="3.30.70.1060">
    <property type="entry name" value="Dimeric alpha+beta barrel"/>
    <property type="match status" value="1"/>
</dbReference>
<keyword evidence="3" id="KW-1185">Reference proteome</keyword>
<evidence type="ECO:0000313" key="2">
    <source>
        <dbReference type="EMBL" id="RKF77757.1"/>
    </source>
</evidence>
<dbReference type="InterPro" id="IPR051807">
    <property type="entry name" value="Sec-metab_biosynth-assoc"/>
</dbReference>
<evidence type="ECO:0000313" key="3">
    <source>
        <dbReference type="Proteomes" id="UP000283383"/>
    </source>
</evidence>
<gene>
    <name evidence="2" type="ORF">GcM3_069026</name>
</gene>
<dbReference type="InterPro" id="IPR011008">
    <property type="entry name" value="Dimeric_a/b-barrel"/>
</dbReference>
<reference evidence="2 3" key="1">
    <citation type="journal article" date="2018" name="BMC Genomics">
        <title>Comparative genome analyses reveal sequence features reflecting distinct modes of host-adaptation between dicot and monocot powdery mildew.</title>
        <authorList>
            <person name="Wu Y."/>
            <person name="Ma X."/>
            <person name="Pan Z."/>
            <person name="Kale S.D."/>
            <person name="Song Y."/>
            <person name="King H."/>
            <person name="Zhang Q."/>
            <person name="Presley C."/>
            <person name="Deng X."/>
            <person name="Wei C.I."/>
            <person name="Xiao S."/>
        </authorList>
    </citation>
    <scope>NUCLEOTIDE SEQUENCE [LARGE SCALE GENOMIC DNA]</scope>
    <source>
        <strain evidence="2">UMSG3</strain>
    </source>
</reference>
<organism evidence="2 3">
    <name type="scientific">Golovinomyces cichoracearum</name>
    <dbReference type="NCBI Taxonomy" id="62708"/>
    <lineage>
        <taxon>Eukaryota</taxon>
        <taxon>Fungi</taxon>
        <taxon>Dikarya</taxon>
        <taxon>Ascomycota</taxon>
        <taxon>Pezizomycotina</taxon>
        <taxon>Leotiomycetes</taxon>
        <taxon>Erysiphales</taxon>
        <taxon>Erysiphaceae</taxon>
        <taxon>Golovinomyces</taxon>
    </lineage>
</organism>
<dbReference type="PANTHER" id="PTHR33606:SF3">
    <property type="entry name" value="PROTEIN YCII"/>
    <property type="match status" value="1"/>
</dbReference>
<comment type="caution">
    <text evidence="2">The sequence shown here is derived from an EMBL/GenBank/DDBJ whole genome shotgun (WGS) entry which is preliminary data.</text>
</comment>
<feature type="domain" description="YCII-related" evidence="1">
    <location>
        <begin position="76"/>
        <end position="161"/>
    </location>
</feature>
<protein>
    <submittedName>
        <fullName evidence="2">YCII-related domain protein</fullName>
    </submittedName>
</protein>
<dbReference type="InterPro" id="IPR005545">
    <property type="entry name" value="YCII"/>
</dbReference>
<dbReference type="Proteomes" id="UP000283383">
    <property type="component" value="Unassembled WGS sequence"/>
</dbReference>
<evidence type="ECO:0000259" key="1">
    <source>
        <dbReference type="Pfam" id="PF03795"/>
    </source>
</evidence>
<dbReference type="STRING" id="62708.A0A420IT96"/>